<sequence length="183" mass="18727">MTVVIIAVAVLGVLVLVDLVLTLGVVKRLREHTALIERALSATAPMPPIMAPVGTKITPFEARTVDGTTVSLGDLPDPTLVGFFSADCPACGENLPAFLDRARDLGRDRVLAVAHGAPDEVADLVAKLNPVARVVTEAPDGPLGVAFSVRGVPALCLVDATGTVVASGSDMAGLPMPTDASQT</sequence>
<evidence type="ECO:0000256" key="1">
    <source>
        <dbReference type="SAM" id="Phobius"/>
    </source>
</evidence>
<evidence type="ECO:0000259" key="2">
    <source>
        <dbReference type="PROSITE" id="PS51352"/>
    </source>
</evidence>
<keyword evidence="1" id="KW-0472">Membrane</keyword>
<evidence type="ECO:0000313" key="4">
    <source>
        <dbReference type="Proteomes" id="UP001501747"/>
    </source>
</evidence>
<dbReference type="InterPro" id="IPR036249">
    <property type="entry name" value="Thioredoxin-like_sf"/>
</dbReference>
<dbReference type="PROSITE" id="PS51352">
    <property type="entry name" value="THIOREDOXIN_2"/>
    <property type="match status" value="1"/>
</dbReference>
<dbReference type="Pfam" id="PF00578">
    <property type="entry name" value="AhpC-TSA"/>
    <property type="match status" value="1"/>
</dbReference>
<dbReference type="SUPFAM" id="SSF52833">
    <property type="entry name" value="Thioredoxin-like"/>
    <property type="match status" value="1"/>
</dbReference>
<dbReference type="Proteomes" id="UP001501747">
    <property type="component" value="Unassembled WGS sequence"/>
</dbReference>
<feature type="transmembrane region" description="Helical" evidence="1">
    <location>
        <begin position="6"/>
        <end position="26"/>
    </location>
</feature>
<evidence type="ECO:0000313" key="3">
    <source>
        <dbReference type="EMBL" id="GAA3989968.1"/>
    </source>
</evidence>
<keyword evidence="1" id="KW-0812">Transmembrane</keyword>
<feature type="domain" description="Thioredoxin" evidence="2">
    <location>
        <begin position="51"/>
        <end position="183"/>
    </location>
</feature>
<reference evidence="4" key="1">
    <citation type="journal article" date="2019" name="Int. J. Syst. Evol. Microbiol.">
        <title>The Global Catalogue of Microorganisms (GCM) 10K type strain sequencing project: providing services to taxonomists for standard genome sequencing and annotation.</title>
        <authorList>
            <consortium name="The Broad Institute Genomics Platform"/>
            <consortium name="The Broad Institute Genome Sequencing Center for Infectious Disease"/>
            <person name="Wu L."/>
            <person name="Ma J."/>
        </authorList>
    </citation>
    <scope>NUCLEOTIDE SEQUENCE [LARGE SCALE GENOMIC DNA]</scope>
    <source>
        <strain evidence="4">JCM 17342</strain>
    </source>
</reference>
<dbReference type="RefSeq" id="WP_344870888.1">
    <property type="nucleotide sequence ID" value="NZ_BAABAL010000004.1"/>
</dbReference>
<dbReference type="EMBL" id="BAABAL010000004">
    <property type="protein sequence ID" value="GAA3989968.1"/>
    <property type="molecule type" value="Genomic_DNA"/>
</dbReference>
<organism evidence="3 4">
    <name type="scientific">Allokutzneria multivorans</name>
    <dbReference type="NCBI Taxonomy" id="1142134"/>
    <lineage>
        <taxon>Bacteria</taxon>
        <taxon>Bacillati</taxon>
        <taxon>Actinomycetota</taxon>
        <taxon>Actinomycetes</taxon>
        <taxon>Pseudonocardiales</taxon>
        <taxon>Pseudonocardiaceae</taxon>
        <taxon>Allokutzneria</taxon>
    </lineage>
</organism>
<dbReference type="InterPro" id="IPR000866">
    <property type="entry name" value="AhpC/TSA"/>
</dbReference>
<gene>
    <name evidence="3" type="ORF">GCM10022247_05730</name>
</gene>
<dbReference type="Gene3D" id="3.40.30.10">
    <property type="entry name" value="Glutaredoxin"/>
    <property type="match status" value="1"/>
</dbReference>
<protein>
    <submittedName>
        <fullName evidence="3">TlpA family protein</fullName>
    </submittedName>
</protein>
<dbReference type="CDD" id="cd02966">
    <property type="entry name" value="TlpA_like_family"/>
    <property type="match status" value="1"/>
</dbReference>
<keyword evidence="1" id="KW-1133">Transmembrane helix</keyword>
<proteinExistence type="predicted"/>
<accession>A0ABP7R0K4</accession>
<keyword evidence="4" id="KW-1185">Reference proteome</keyword>
<comment type="caution">
    <text evidence="3">The sequence shown here is derived from an EMBL/GenBank/DDBJ whole genome shotgun (WGS) entry which is preliminary data.</text>
</comment>
<name>A0ABP7R0K4_9PSEU</name>
<dbReference type="InterPro" id="IPR013766">
    <property type="entry name" value="Thioredoxin_domain"/>
</dbReference>